<dbReference type="Proteomes" id="UP000271162">
    <property type="component" value="Unassembled WGS sequence"/>
</dbReference>
<keyword evidence="6" id="KW-1185">Reference proteome</keyword>
<dbReference type="EMBL" id="UYSL01021763">
    <property type="protein sequence ID" value="VDL79094.1"/>
    <property type="molecule type" value="Genomic_DNA"/>
</dbReference>
<dbReference type="GO" id="GO:0008270">
    <property type="term" value="F:zinc ion binding"/>
    <property type="evidence" value="ECO:0007669"/>
    <property type="project" value="UniProtKB-KW"/>
</dbReference>
<sequence>MELSQRCLNPYDSKSVVTICDANITKFLSGKYHILHVCFLKDLPRVPIMGLASYNYDDIWEVDIGQLGEYYSSFWFFSPSFGRNPVPNWLESEGIAKGDVVQIDFKIGLDELSFRLGKNRKDWTCPISTKFDPLVKISLIVESPKENFIIIRDDLYLNYVLYGSPRTPRYCKCCEHNDRVIVAQCGHYMCAGCWKKWHDSKPQLRCWICSEAVRRHAMARIRDTPCPIDHCRSEDAPKEFILVPCGCVARCIASRSEDGNDYCPYEICGKRVEEMWQLFGH</sequence>
<organism evidence="7">
    <name type="scientific">Nippostrongylus brasiliensis</name>
    <name type="common">Rat hookworm</name>
    <dbReference type="NCBI Taxonomy" id="27835"/>
    <lineage>
        <taxon>Eukaryota</taxon>
        <taxon>Metazoa</taxon>
        <taxon>Ecdysozoa</taxon>
        <taxon>Nematoda</taxon>
        <taxon>Chromadorea</taxon>
        <taxon>Rhabditida</taxon>
        <taxon>Rhabditina</taxon>
        <taxon>Rhabditomorpha</taxon>
        <taxon>Strongyloidea</taxon>
        <taxon>Heligmosomidae</taxon>
        <taxon>Nippostrongylus</taxon>
    </lineage>
</organism>
<proteinExistence type="predicted"/>
<keyword evidence="1 3" id="KW-0479">Metal-binding</keyword>
<reference evidence="5 6" key="2">
    <citation type="submission" date="2018-11" db="EMBL/GenBank/DDBJ databases">
        <authorList>
            <consortium name="Pathogen Informatics"/>
        </authorList>
    </citation>
    <scope>NUCLEOTIDE SEQUENCE [LARGE SCALE GENOMIC DNA]</scope>
</reference>
<evidence type="ECO:0000256" key="1">
    <source>
        <dbReference type="ARBA" id="ARBA00022771"/>
    </source>
</evidence>
<evidence type="ECO:0000313" key="6">
    <source>
        <dbReference type="Proteomes" id="UP000271162"/>
    </source>
</evidence>
<dbReference type="WBParaSite" id="NBR_0001549901-mRNA-1">
    <property type="protein sequence ID" value="NBR_0001549901-mRNA-1"/>
    <property type="gene ID" value="NBR_0001549901"/>
</dbReference>
<dbReference type="PROSITE" id="PS50089">
    <property type="entry name" value="ZF_RING_2"/>
    <property type="match status" value="1"/>
</dbReference>
<keyword evidence="1 3" id="KW-0863">Zinc-finger</keyword>
<dbReference type="InterPro" id="IPR001841">
    <property type="entry name" value="Znf_RING"/>
</dbReference>
<evidence type="ECO:0000256" key="2">
    <source>
        <dbReference type="ARBA" id="ARBA00022833"/>
    </source>
</evidence>
<feature type="domain" description="RING-type" evidence="4">
    <location>
        <begin position="171"/>
        <end position="210"/>
    </location>
</feature>
<evidence type="ECO:0000256" key="3">
    <source>
        <dbReference type="PROSITE-ProRule" id="PRU00175"/>
    </source>
</evidence>
<accession>A0A0N4YFG6</accession>
<evidence type="ECO:0000313" key="5">
    <source>
        <dbReference type="EMBL" id="VDL79094.1"/>
    </source>
</evidence>
<name>A0A0N4YFG6_NIPBR</name>
<gene>
    <name evidence="5" type="ORF">NBR_LOCUS15500</name>
</gene>
<keyword evidence="2" id="KW-0862">Zinc</keyword>
<evidence type="ECO:0000313" key="7">
    <source>
        <dbReference type="WBParaSite" id="NBR_0001549901-mRNA-1"/>
    </source>
</evidence>
<dbReference type="SUPFAM" id="SSF57850">
    <property type="entry name" value="RING/U-box"/>
    <property type="match status" value="1"/>
</dbReference>
<dbReference type="AlphaFoldDB" id="A0A0N4YFG6"/>
<protein>
    <submittedName>
        <fullName evidence="7">RING-type domain-containing protein</fullName>
    </submittedName>
</protein>
<evidence type="ECO:0000259" key="4">
    <source>
        <dbReference type="PROSITE" id="PS50089"/>
    </source>
</evidence>
<dbReference type="OMA" id="TICDANI"/>
<reference evidence="7" key="1">
    <citation type="submission" date="2017-02" db="UniProtKB">
        <authorList>
            <consortium name="WormBaseParasite"/>
        </authorList>
    </citation>
    <scope>IDENTIFICATION</scope>
</reference>